<keyword evidence="5" id="KW-1133">Transmembrane helix</keyword>
<dbReference type="AlphaFoldDB" id="A0AAV6WA69"/>
<organism evidence="8 9">
    <name type="scientific">Buddleja alternifolia</name>
    <dbReference type="NCBI Taxonomy" id="168488"/>
    <lineage>
        <taxon>Eukaryota</taxon>
        <taxon>Viridiplantae</taxon>
        <taxon>Streptophyta</taxon>
        <taxon>Embryophyta</taxon>
        <taxon>Tracheophyta</taxon>
        <taxon>Spermatophyta</taxon>
        <taxon>Magnoliopsida</taxon>
        <taxon>eudicotyledons</taxon>
        <taxon>Gunneridae</taxon>
        <taxon>Pentapetalae</taxon>
        <taxon>asterids</taxon>
        <taxon>lamiids</taxon>
        <taxon>Lamiales</taxon>
        <taxon>Scrophulariaceae</taxon>
        <taxon>Buddlejeae</taxon>
        <taxon>Buddleja</taxon>
    </lineage>
</organism>
<proteinExistence type="predicted"/>
<evidence type="ECO:0000256" key="3">
    <source>
        <dbReference type="ARBA" id="ARBA00022692"/>
    </source>
</evidence>
<dbReference type="SUPFAM" id="SSF56112">
    <property type="entry name" value="Protein kinase-like (PK-like)"/>
    <property type="match status" value="1"/>
</dbReference>
<evidence type="ECO:0000256" key="4">
    <source>
        <dbReference type="ARBA" id="ARBA00022729"/>
    </source>
</evidence>
<dbReference type="SUPFAM" id="SSF50630">
    <property type="entry name" value="Acid proteases"/>
    <property type="match status" value="1"/>
</dbReference>
<protein>
    <recommendedName>
        <fullName evidence="10">Protein kinase domain-containing protein</fullName>
    </recommendedName>
</protein>
<evidence type="ECO:0000256" key="7">
    <source>
        <dbReference type="ARBA" id="ARBA00023157"/>
    </source>
</evidence>
<keyword evidence="9" id="KW-1185">Reference proteome</keyword>
<accession>A0AAV6WA69</accession>
<keyword evidence="7" id="KW-1015">Disulfide bond</keyword>
<dbReference type="InterPro" id="IPR044812">
    <property type="entry name" value="CERK1/LYK3-like"/>
</dbReference>
<dbReference type="PANTHER" id="PTHR46204:SF2">
    <property type="entry name" value="CHITIN ELICITOR RECEPTOR KINASE 1"/>
    <property type="match status" value="1"/>
</dbReference>
<dbReference type="InterPro" id="IPR021109">
    <property type="entry name" value="Peptidase_aspartic_dom_sf"/>
</dbReference>
<evidence type="ECO:0000256" key="6">
    <source>
        <dbReference type="ARBA" id="ARBA00023136"/>
    </source>
</evidence>
<dbReference type="EMBL" id="WHWC01000018">
    <property type="protein sequence ID" value="KAG8364579.1"/>
    <property type="molecule type" value="Genomic_DNA"/>
</dbReference>
<evidence type="ECO:0000256" key="5">
    <source>
        <dbReference type="ARBA" id="ARBA00022989"/>
    </source>
</evidence>
<dbReference type="PANTHER" id="PTHR46204">
    <property type="entry name" value="CHITIN ELICITOR RECEPTOR KINASE 1-RELATED"/>
    <property type="match status" value="1"/>
</dbReference>
<dbReference type="PROSITE" id="PS00141">
    <property type="entry name" value="ASP_PROTEASE"/>
    <property type="match status" value="1"/>
</dbReference>
<gene>
    <name evidence="8" type="ORF">BUALT_Bualt18G0012000</name>
</gene>
<dbReference type="GO" id="GO:0004190">
    <property type="term" value="F:aspartic-type endopeptidase activity"/>
    <property type="evidence" value="ECO:0007669"/>
    <property type="project" value="InterPro"/>
</dbReference>
<dbReference type="GO" id="GO:0019199">
    <property type="term" value="F:transmembrane receptor protein kinase activity"/>
    <property type="evidence" value="ECO:0007669"/>
    <property type="project" value="InterPro"/>
</dbReference>
<name>A0AAV6WA69_9LAMI</name>
<evidence type="ECO:0000256" key="2">
    <source>
        <dbReference type="ARBA" id="ARBA00022475"/>
    </source>
</evidence>
<dbReference type="GO" id="GO:0006508">
    <property type="term" value="P:proteolysis"/>
    <property type="evidence" value="ECO:0007669"/>
    <property type="project" value="InterPro"/>
</dbReference>
<dbReference type="InterPro" id="IPR011009">
    <property type="entry name" value="Kinase-like_dom_sf"/>
</dbReference>
<evidence type="ECO:0000256" key="1">
    <source>
        <dbReference type="ARBA" id="ARBA00004162"/>
    </source>
</evidence>
<keyword evidence="3" id="KW-0812">Transmembrane</keyword>
<keyword evidence="6" id="KW-0472">Membrane</keyword>
<dbReference type="Proteomes" id="UP000826271">
    <property type="component" value="Unassembled WGS sequence"/>
</dbReference>
<dbReference type="CDD" id="cd00303">
    <property type="entry name" value="retropepsin_like"/>
    <property type="match status" value="1"/>
</dbReference>
<dbReference type="Pfam" id="PF08284">
    <property type="entry name" value="RVP_2"/>
    <property type="match status" value="1"/>
</dbReference>
<dbReference type="Gene3D" id="1.10.510.10">
    <property type="entry name" value="Transferase(Phosphotransferase) domain 1"/>
    <property type="match status" value="1"/>
</dbReference>
<sequence>MKMALNIEVVLRVQQRGSGVVRLNWQPTRNTTPVLRIQVAPPRLALPVAPQPSGVRVPAIGRGRRAGPGPTRAQFGRLSDSKREIYVAGAYAIATSNLIIPHNTIALLNHYGSWEGQPVEEVAISMCSAVGLSGPCTLTLKGFKGNREVTVLVDSGASHNFISDKLVRALQLDVDHTSRLGVKLGDGCRTEATGLCCNLPTRFDDTTVTADYYVFPLGGIDMILGVAWLRTLGKMTVDWEEMYLSFNTERGTVRLEGDGASCRAEAPLKVIMRDEDVEIRAVLLEPSHYWVVSTVAESSEGNVARVYAQNSGISPKVDVYAFGVVLYELISAKEAIVKGSGSASDLRGLVALFEEVLSKPEPSEDLRKLIDPRLEDNYLLDSVQKMAQLAKACTHETPQLRPSMRSIVVALMTLSSTTEDWDVGSFYGNQGLLNLMSGR</sequence>
<dbReference type="InterPro" id="IPR001969">
    <property type="entry name" value="Aspartic_peptidase_AS"/>
</dbReference>
<reference evidence="8" key="1">
    <citation type="submission" date="2019-10" db="EMBL/GenBank/DDBJ databases">
        <authorList>
            <person name="Zhang R."/>
            <person name="Pan Y."/>
            <person name="Wang J."/>
            <person name="Ma R."/>
            <person name="Yu S."/>
        </authorList>
    </citation>
    <scope>NUCLEOTIDE SEQUENCE</scope>
    <source>
        <strain evidence="8">LA-IB0</strain>
        <tissue evidence="8">Leaf</tissue>
    </source>
</reference>
<evidence type="ECO:0000313" key="8">
    <source>
        <dbReference type="EMBL" id="KAG8364579.1"/>
    </source>
</evidence>
<comment type="caution">
    <text evidence="8">The sequence shown here is derived from an EMBL/GenBank/DDBJ whole genome shotgun (WGS) entry which is preliminary data.</text>
</comment>
<comment type="subcellular location">
    <subcellularLocation>
        <location evidence="1">Cell membrane</location>
        <topology evidence="1">Single-pass membrane protein</topology>
    </subcellularLocation>
</comment>
<dbReference type="GO" id="GO:0005886">
    <property type="term" value="C:plasma membrane"/>
    <property type="evidence" value="ECO:0007669"/>
    <property type="project" value="UniProtKB-SubCell"/>
</dbReference>
<evidence type="ECO:0008006" key="10">
    <source>
        <dbReference type="Google" id="ProtNLM"/>
    </source>
</evidence>
<dbReference type="GO" id="GO:0045087">
    <property type="term" value="P:innate immune response"/>
    <property type="evidence" value="ECO:0007669"/>
    <property type="project" value="InterPro"/>
</dbReference>
<keyword evidence="4" id="KW-0732">Signal</keyword>
<evidence type="ECO:0000313" key="9">
    <source>
        <dbReference type="Proteomes" id="UP000826271"/>
    </source>
</evidence>
<keyword evidence="2" id="KW-1003">Cell membrane</keyword>
<dbReference type="Gene3D" id="2.40.70.10">
    <property type="entry name" value="Acid Proteases"/>
    <property type="match status" value="1"/>
</dbReference>